<evidence type="ECO:0000313" key="4">
    <source>
        <dbReference type="Proteomes" id="UP000184268"/>
    </source>
</evidence>
<keyword evidence="1" id="KW-0472">Membrane</keyword>
<dbReference type="PANTHER" id="PTHR23028:SF53">
    <property type="entry name" value="ACYL_TRANSF_3 DOMAIN-CONTAINING PROTEIN"/>
    <property type="match status" value="1"/>
</dbReference>
<keyword evidence="3" id="KW-0378">Hydrolase</keyword>
<dbReference type="PANTHER" id="PTHR23028">
    <property type="entry name" value="ACETYLTRANSFERASE"/>
    <property type="match status" value="1"/>
</dbReference>
<proteinExistence type="predicted"/>
<dbReference type="OrthoDB" id="9767863at2"/>
<evidence type="ECO:0000256" key="1">
    <source>
        <dbReference type="SAM" id="Phobius"/>
    </source>
</evidence>
<dbReference type="RefSeq" id="WP_073325604.1">
    <property type="nucleotide sequence ID" value="NZ_FQXG01000002.1"/>
</dbReference>
<feature type="transmembrane region" description="Helical" evidence="1">
    <location>
        <begin position="313"/>
        <end position="331"/>
    </location>
</feature>
<keyword evidence="4" id="KW-1185">Reference proteome</keyword>
<dbReference type="GO" id="GO:0016020">
    <property type="term" value="C:membrane"/>
    <property type="evidence" value="ECO:0007669"/>
    <property type="project" value="TreeGrafter"/>
</dbReference>
<accession>A0A1M5QVT4</accession>
<dbReference type="GO" id="GO:0016747">
    <property type="term" value="F:acyltransferase activity, transferring groups other than amino-acyl groups"/>
    <property type="evidence" value="ECO:0007669"/>
    <property type="project" value="InterPro"/>
</dbReference>
<feature type="domain" description="Acyltransferase 3" evidence="2">
    <location>
        <begin position="6"/>
        <end position="332"/>
    </location>
</feature>
<feature type="transmembrane region" description="Helical" evidence="1">
    <location>
        <begin position="203"/>
        <end position="220"/>
    </location>
</feature>
<keyword evidence="3" id="KW-0808">Transferase</keyword>
<feature type="transmembrane region" description="Helical" evidence="1">
    <location>
        <begin position="83"/>
        <end position="102"/>
    </location>
</feature>
<feature type="transmembrane region" description="Helical" evidence="1">
    <location>
        <begin position="7"/>
        <end position="25"/>
    </location>
</feature>
<sequence>MSSRIGYLDGLRGLAILLVVFYHAFTRWAEMVPTGESLADVAMFKYGWVGVQLFFLISGFVILMTLERCQSFSEYFSRRWLRLFPGMLICSLLVFFTAEWFAERPNGLPQAVDLLPGLTFIEPGWWQSILDRPVGEIEGTYWSLYVEFKFYVIAGLLFFWRGAKAVVFGCALAYVFGTVVLSLEYNYPTPVWQGLADIVTALSFKHFGWFAAGAAFYLFFKNWDWRWYGVGVLFAAVCAVMVRHLSAGPALAAVLVSALFAASLILPRVQQWLQNPVLLLLGFVSYPLYLFHESTLIASLVKLGSLGLPLPAWFLPLPVIALQVLVAYLIARYGERLLTRWLKTGVTGMGLLPARPTGAQQRKV</sequence>
<dbReference type="EMBL" id="FQXG01000002">
    <property type="protein sequence ID" value="SHH17986.1"/>
    <property type="molecule type" value="Genomic_DNA"/>
</dbReference>
<keyword evidence="3" id="KW-0012">Acyltransferase</keyword>
<dbReference type="InterPro" id="IPR050879">
    <property type="entry name" value="Acyltransferase_3"/>
</dbReference>
<protein>
    <submittedName>
        <fullName evidence="3">Peptidoglycan/LPS O-acetylase OafA/YrhL, contains acyltransferase and SGNH-hydrolase domains</fullName>
    </submittedName>
</protein>
<keyword evidence="1" id="KW-0812">Transmembrane</keyword>
<feature type="transmembrane region" description="Helical" evidence="1">
    <location>
        <begin position="278"/>
        <end position="301"/>
    </location>
</feature>
<dbReference type="GO" id="GO:0016787">
    <property type="term" value="F:hydrolase activity"/>
    <property type="evidence" value="ECO:0007669"/>
    <property type="project" value="UniProtKB-KW"/>
</dbReference>
<feature type="transmembrane region" description="Helical" evidence="1">
    <location>
        <begin position="45"/>
        <end position="63"/>
    </location>
</feature>
<feature type="transmembrane region" description="Helical" evidence="1">
    <location>
        <begin position="250"/>
        <end position="266"/>
    </location>
</feature>
<feature type="transmembrane region" description="Helical" evidence="1">
    <location>
        <begin position="165"/>
        <end position="183"/>
    </location>
</feature>
<gene>
    <name evidence="3" type="ORF">SAMN02745129_1372</name>
</gene>
<dbReference type="STRING" id="299255.SAMN02745129_1372"/>
<keyword evidence="1" id="KW-1133">Transmembrane helix</keyword>
<feature type="transmembrane region" description="Helical" evidence="1">
    <location>
        <begin position="142"/>
        <end position="160"/>
    </location>
</feature>
<organism evidence="3 4">
    <name type="scientific">Ferrimonas marina</name>
    <dbReference type="NCBI Taxonomy" id="299255"/>
    <lineage>
        <taxon>Bacteria</taxon>
        <taxon>Pseudomonadati</taxon>
        <taxon>Pseudomonadota</taxon>
        <taxon>Gammaproteobacteria</taxon>
        <taxon>Alteromonadales</taxon>
        <taxon>Ferrimonadaceae</taxon>
        <taxon>Ferrimonas</taxon>
    </lineage>
</organism>
<dbReference type="Pfam" id="PF01757">
    <property type="entry name" value="Acyl_transf_3"/>
    <property type="match status" value="1"/>
</dbReference>
<dbReference type="InterPro" id="IPR002656">
    <property type="entry name" value="Acyl_transf_3_dom"/>
</dbReference>
<dbReference type="GO" id="GO:0009103">
    <property type="term" value="P:lipopolysaccharide biosynthetic process"/>
    <property type="evidence" value="ECO:0007669"/>
    <property type="project" value="TreeGrafter"/>
</dbReference>
<evidence type="ECO:0000313" key="3">
    <source>
        <dbReference type="EMBL" id="SHH17986.1"/>
    </source>
</evidence>
<dbReference type="AlphaFoldDB" id="A0A1M5QVT4"/>
<reference evidence="3 4" key="1">
    <citation type="submission" date="2016-11" db="EMBL/GenBank/DDBJ databases">
        <authorList>
            <person name="Jaros S."/>
            <person name="Januszkiewicz K."/>
            <person name="Wedrychowicz H."/>
        </authorList>
    </citation>
    <scope>NUCLEOTIDE SEQUENCE [LARGE SCALE GENOMIC DNA]</scope>
    <source>
        <strain evidence="3 4">DSM 16917</strain>
    </source>
</reference>
<name>A0A1M5QVT4_9GAMM</name>
<dbReference type="Proteomes" id="UP000184268">
    <property type="component" value="Unassembled WGS sequence"/>
</dbReference>
<evidence type="ECO:0000259" key="2">
    <source>
        <dbReference type="Pfam" id="PF01757"/>
    </source>
</evidence>
<feature type="transmembrane region" description="Helical" evidence="1">
    <location>
        <begin position="227"/>
        <end position="244"/>
    </location>
</feature>